<proteinExistence type="predicted"/>
<comment type="caution">
    <text evidence="1">The sequence shown here is derived from an EMBL/GenBank/DDBJ whole genome shotgun (WGS) entry which is preliminary data.</text>
</comment>
<keyword evidence="2" id="KW-1185">Reference proteome</keyword>
<organism evidence="1 2">
    <name type="scientific">Vaccinium darrowii</name>
    <dbReference type="NCBI Taxonomy" id="229202"/>
    <lineage>
        <taxon>Eukaryota</taxon>
        <taxon>Viridiplantae</taxon>
        <taxon>Streptophyta</taxon>
        <taxon>Embryophyta</taxon>
        <taxon>Tracheophyta</taxon>
        <taxon>Spermatophyta</taxon>
        <taxon>Magnoliopsida</taxon>
        <taxon>eudicotyledons</taxon>
        <taxon>Gunneridae</taxon>
        <taxon>Pentapetalae</taxon>
        <taxon>asterids</taxon>
        <taxon>Ericales</taxon>
        <taxon>Ericaceae</taxon>
        <taxon>Vaccinioideae</taxon>
        <taxon>Vaccinieae</taxon>
        <taxon>Vaccinium</taxon>
    </lineage>
</organism>
<dbReference type="Proteomes" id="UP000828048">
    <property type="component" value="Chromosome 5"/>
</dbReference>
<protein>
    <submittedName>
        <fullName evidence="1">Uncharacterized protein</fullName>
    </submittedName>
</protein>
<sequence>METQHGAASFWTQTDALFRKNLVFQKRRKKANCQILLFPIILVAVLVWLRKAFSTDSGQSKLFPPGYECSDVELAPNNENFTLCSIPSPREYPPLLHVPDSEYRAVATASLPFGDLPDGSCRKTNSCPATVLFTGSNKSFALDLAGRLFPRSPILNTSDILNGFADGVFGSSSVFDPDLNMYLDPAFSPENGPIYNLQRRCRRNSSSSIFVGSKGTKKDVKCIKGLRLWRNSSSEINDELFKGYLTGNPEKMANEIVAAYDLLNSNSKNFNVTVWYNSSMNKGSQGEKNSVMRVARSINLVSNAYLEFLLGANYKILFEFVKEMPKHPVLPEVADFISPFFNVFAIWIVLQLIPIILTNLVYEKQWNLRIMMKMHGLGDGPYWMISYVYFLALSSVYMLGFGASCSFLGLGSFTDHDYLLQFVFFSVYVNLQIAFSFLVSRMFSKVRTTSVVAYLIVFATGLVGKFFFQGKVDDPSFPRNLVTVMELYPGFALYRVFHEFSVKARESKLSHSRGMTWQDLSDRSNGMREVLIIMVAEWFVFLFVTYCLDNKNSIFCFRRKLNPSSPWTHFRASDQAEKADLVEEREKVEELLVQPNRSYPIVCDNLRKVYPGRDGNPSKVAVDGLSLALARGECFGMLGPNGAGKSTFIKMMIGLTQPSAGTAFVEDLNIQIDMKKVYTSMGVCPQHDLLWETLTGREHLLFYGRLKNLKGPALNRAVEESLGSVNLLNGGVADKQAGKYSGGMKRRLSVAISLIGDPKVVYLDEPSTGLDPASRKELWDVVMRAKRDRVIILTTHSMEEADHLCDRLGIFVDGRMQCIGNSKQLKARYGGFYVLTITTSPENENEVERLVSGRCPSANKTYNLSGTQKFDLAKNEVRIADVFSIVEAAKSKFTVQSWGIADTTLEDVFFRVASGAEAFNFI</sequence>
<dbReference type="EMBL" id="CM037155">
    <property type="protein sequence ID" value="KAH7847272.1"/>
    <property type="molecule type" value="Genomic_DNA"/>
</dbReference>
<accession>A0ACB7Y1B8</accession>
<name>A0ACB7Y1B8_9ERIC</name>
<evidence type="ECO:0000313" key="2">
    <source>
        <dbReference type="Proteomes" id="UP000828048"/>
    </source>
</evidence>
<reference evidence="1 2" key="1">
    <citation type="journal article" date="2021" name="Hortic Res">
        <title>High-quality reference genome and annotation aids understanding of berry development for evergreen blueberry (Vaccinium darrowii).</title>
        <authorList>
            <person name="Yu J."/>
            <person name="Hulse-Kemp A.M."/>
            <person name="Babiker E."/>
            <person name="Staton M."/>
        </authorList>
    </citation>
    <scope>NUCLEOTIDE SEQUENCE [LARGE SCALE GENOMIC DNA]</scope>
    <source>
        <strain evidence="2">cv. NJ 8807/NJ 8810</strain>
        <tissue evidence="1">Young leaf</tissue>
    </source>
</reference>
<gene>
    <name evidence="1" type="ORF">Vadar_024008</name>
</gene>
<evidence type="ECO:0000313" key="1">
    <source>
        <dbReference type="EMBL" id="KAH7847272.1"/>
    </source>
</evidence>